<dbReference type="RefSeq" id="WP_263797067.1">
    <property type="nucleotide sequence ID" value="NZ_AP027141.1"/>
</dbReference>
<dbReference type="Pfam" id="PF00005">
    <property type="entry name" value="ABC_tran"/>
    <property type="match status" value="1"/>
</dbReference>
<dbReference type="SUPFAM" id="SSF52540">
    <property type="entry name" value="P-loop containing nucleoside triphosphate hydrolases"/>
    <property type="match status" value="1"/>
</dbReference>
<dbReference type="SMART" id="SM00382">
    <property type="entry name" value="AAA"/>
    <property type="match status" value="1"/>
</dbReference>
<evidence type="ECO:0000313" key="5">
    <source>
        <dbReference type="EMBL" id="BDV32267.1"/>
    </source>
</evidence>
<dbReference type="GO" id="GO:0005524">
    <property type="term" value="F:ATP binding"/>
    <property type="evidence" value="ECO:0007669"/>
    <property type="project" value="UniProtKB-KW"/>
</dbReference>
<organism evidence="5 6">
    <name type="scientific">Microbacterium terricola</name>
    <dbReference type="NCBI Taxonomy" id="344163"/>
    <lineage>
        <taxon>Bacteria</taxon>
        <taxon>Bacillati</taxon>
        <taxon>Actinomycetota</taxon>
        <taxon>Actinomycetes</taxon>
        <taxon>Micrococcales</taxon>
        <taxon>Microbacteriaceae</taxon>
        <taxon>Microbacterium</taxon>
    </lineage>
</organism>
<dbReference type="InterPro" id="IPR032823">
    <property type="entry name" value="BCA_ABC_TP_C"/>
</dbReference>
<dbReference type="InterPro" id="IPR003439">
    <property type="entry name" value="ABC_transporter-like_ATP-bd"/>
</dbReference>
<dbReference type="PROSITE" id="PS50893">
    <property type="entry name" value="ABC_TRANSPORTER_2"/>
    <property type="match status" value="1"/>
</dbReference>
<keyword evidence="1" id="KW-0813">Transport</keyword>
<dbReference type="PANTHER" id="PTHR45772">
    <property type="entry name" value="CONSERVED COMPONENT OF ABC TRANSPORTER FOR NATURAL AMINO ACIDS-RELATED"/>
    <property type="match status" value="1"/>
</dbReference>
<dbReference type="InterPro" id="IPR027417">
    <property type="entry name" value="P-loop_NTPase"/>
</dbReference>
<protein>
    <submittedName>
        <fullName evidence="5">ABC transporter ATP-binding protein</fullName>
    </submittedName>
</protein>
<keyword evidence="6" id="KW-1185">Reference proteome</keyword>
<dbReference type="Proteomes" id="UP001317779">
    <property type="component" value="Chromosome"/>
</dbReference>
<name>A0ABM8E2S2_9MICO</name>
<reference evidence="5 6" key="1">
    <citation type="submission" date="2022-12" db="EMBL/GenBank/DDBJ databases">
        <title>Microbacterium terricola strain KV-448 chromosome, complete genome.</title>
        <authorList>
            <person name="Oshima T."/>
            <person name="Moriya T."/>
            <person name="Bessho Y."/>
        </authorList>
    </citation>
    <scope>NUCLEOTIDE SEQUENCE [LARGE SCALE GENOMIC DNA]</scope>
    <source>
        <strain evidence="5 6">KV-448</strain>
    </source>
</reference>
<feature type="domain" description="ABC transporter" evidence="4">
    <location>
        <begin position="5"/>
        <end position="232"/>
    </location>
</feature>
<evidence type="ECO:0000256" key="2">
    <source>
        <dbReference type="ARBA" id="ARBA00022741"/>
    </source>
</evidence>
<dbReference type="Gene3D" id="3.40.50.300">
    <property type="entry name" value="P-loop containing nucleotide triphosphate hydrolases"/>
    <property type="match status" value="1"/>
</dbReference>
<dbReference type="InterPro" id="IPR051120">
    <property type="entry name" value="ABC_AA/LPS_Transport"/>
</dbReference>
<dbReference type="Pfam" id="PF12399">
    <property type="entry name" value="BCA_ABC_TP_C"/>
    <property type="match status" value="1"/>
</dbReference>
<sequence>MTGALTVENLTVVYGGVKPINDLSLVFERDVCGLVGPNGAGKTTFFNVLSGFAVPATGTLTFDGVDLLAMNPAKRARWGLRRTFQQEQVIHTLTAWDNIRLSAEHTGGGREAVHEAVDFVGLTGLDRPGSELTMLERRLVELAKTVCGGPKLVLLDEPGAGLDVSETERLTGLIRRIPSEFGALVILVDHDMDLVSTVCGATAVLDFGQLIAYGPTAEVLASAEVRRAYLGTSDLEATV</sequence>
<dbReference type="EMBL" id="AP027141">
    <property type="protein sequence ID" value="BDV32267.1"/>
    <property type="molecule type" value="Genomic_DNA"/>
</dbReference>
<evidence type="ECO:0000259" key="4">
    <source>
        <dbReference type="PROSITE" id="PS50893"/>
    </source>
</evidence>
<dbReference type="InterPro" id="IPR003593">
    <property type="entry name" value="AAA+_ATPase"/>
</dbReference>
<accession>A0ABM8E2S2</accession>
<dbReference type="PANTHER" id="PTHR45772:SF1">
    <property type="entry name" value="ABC TRANSPORTER ATP-BINDING PROTEIN"/>
    <property type="match status" value="1"/>
</dbReference>
<evidence type="ECO:0000256" key="1">
    <source>
        <dbReference type="ARBA" id="ARBA00022448"/>
    </source>
</evidence>
<gene>
    <name evidence="5" type="ORF">Microterr_29270</name>
</gene>
<evidence type="ECO:0000313" key="6">
    <source>
        <dbReference type="Proteomes" id="UP001317779"/>
    </source>
</evidence>
<keyword evidence="3 5" id="KW-0067">ATP-binding</keyword>
<keyword evidence="2" id="KW-0547">Nucleotide-binding</keyword>
<evidence type="ECO:0000256" key="3">
    <source>
        <dbReference type="ARBA" id="ARBA00022840"/>
    </source>
</evidence>
<proteinExistence type="predicted"/>